<feature type="transmembrane region" description="Helical" evidence="1">
    <location>
        <begin position="31"/>
        <end position="49"/>
    </location>
</feature>
<protein>
    <submittedName>
        <fullName evidence="3">Uncharacterized protein</fullName>
    </submittedName>
</protein>
<organism evidence="3">
    <name type="scientific">uncultured Caudovirales phage</name>
    <dbReference type="NCBI Taxonomy" id="2100421"/>
    <lineage>
        <taxon>Viruses</taxon>
        <taxon>Duplodnaviria</taxon>
        <taxon>Heunggongvirae</taxon>
        <taxon>Uroviricota</taxon>
        <taxon>Caudoviricetes</taxon>
        <taxon>Peduoviridae</taxon>
        <taxon>Maltschvirus</taxon>
        <taxon>Maltschvirus maltsch</taxon>
    </lineage>
</organism>
<evidence type="ECO:0000256" key="1">
    <source>
        <dbReference type="SAM" id="Phobius"/>
    </source>
</evidence>
<keyword evidence="1" id="KW-0472">Membrane</keyword>
<keyword evidence="1" id="KW-1133">Transmembrane helix</keyword>
<accession>A0A6J7WDR5</accession>
<keyword evidence="1" id="KW-0812">Transmembrane</keyword>
<proteinExistence type="predicted"/>
<reference evidence="3" key="1">
    <citation type="submission" date="2020-05" db="EMBL/GenBank/DDBJ databases">
        <authorList>
            <person name="Chiriac C."/>
            <person name="Salcher M."/>
            <person name="Ghai R."/>
            <person name="Kavagutti S V."/>
        </authorList>
    </citation>
    <scope>NUCLEOTIDE SEQUENCE</scope>
</reference>
<evidence type="ECO:0000313" key="3">
    <source>
        <dbReference type="EMBL" id="CAB5162558.1"/>
    </source>
</evidence>
<dbReference type="EMBL" id="LR796271">
    <property type="protein sequence ID" value="CAB4132929.1"/>
    <property type="molecule type" value="Genomic_DNA"/>
</dbReference>
<gene>
    <name evidence="2" type="ORF">UFOVP140_6</name>
    <name evidence="3" type="ORF">UFOVP151_37</name>
</gene>
<name>A0A6J7WDR5_9CAUD</name>
<evidence type="ECO:0000313" key="2">
    <source>
        <dbReference type="EMBL" id="CAB4132929.1"/>
    </source>
</evidence>
<dbReference type="EMBL" id="LR798201">
    <property type="protein sequence ID" value="CAB5162558.1"/>
    <property type="molecule type" value="Genomic_DNA"/>
</dbReference>
<sequence>MPDLDPNLQKEAVKEALKEWLNEQFAAFGKWTFTGLIASAFAGMVYLWLAGHGWIK</sequence>